<reference evidence="5" key="1">
    <citation type="submission" date="2022-12" db="EMBL/GenBank/DDBJ databases">
        <title>Polyphasic identification of a Novel Hot-Spring Cyanobacterium Ocullathermofonsia sinensis gen nov. sp. nov. and Genomic Insights on its Adaptations to the Thermal Habitat.</title>
        <authorList>
            <person name="Daroch M."/>
            <person name="Tang J."/>
            <person name="Jiang Y."/>
        </authorList>
    </citation>
    <scope>NUCLEOTIDE SEQUENCE</scope>
    <source>
        <strain evidence="5">PKUAC-SCTA174</strain>
    </source>
</reference>
<dbReference type="GO" id="GO:0006935">
    <property type="term" value="P:chemotaxis"/>
    <property type="evidence" value="ECO:0007669"/>
    <property type="project" value="InterPro"/>
</dbReference>
<dbReference type="SUPFAM" id="SSF55781">
    <property type="entry name" value="GAF domain-like"/>
    <property type="match status" value="1"/>
</dbReference>
<dbReference type="SMART" id="SM00065">
    <property type="entry name" value="GAF"/>
    <property type="match status" value="1"/>
</dbReference>
<dbReference type="GO" id="GO:0016020">
    <property type="term" value="C:membrane"/>
    <property type="evidence" value="ECO:0007669"/>
    <property type="project" value="InterPro"/>
</dbReference>
<dbReference type="PANTHER" id="PTHR32089:SF114">
    <property type="entry name" value="METHYL-ACCEPTING CHEMOTAXIS PROTEIN MCPB"/>
    <property type="match status" value="1"/>
</dbReference>
<dbReference type="InterPro" id="IPR004090">
    <property type="entry name" value="Chemotax_Me-accpt_rcpt"/>
</dbReference>
<dbReference type="SMART" id="SM00283">
    <property type="entry name" value="MA"/>
    <property type="match status" value="1"/>
</dbReference>
<protein>
    <submittedName>
        <fullName evidence="5">Methyl-accepting chemotaxis protein</fullName>
    </submittedName>
</protein>
<dbReference type="Gene3D" id="1.10.287.950">
    <property type="entry name" value="Methyl-accepting chemotaxis protein"/>
    <property type="match status" value="1"/>
</dbReference>
<evidence type="ECO:0000256" key="2">
    <source>
        <dbReference type="ARBA" id="ARBA00029447"/>
    </source>
</evidence>
<dbReference type="RefSeq" id="WP_268613006.1">
    <property type="nucleotide sequence ID" value="NZ_CP113797.1"/>
</dbReference>
<dbReference type="EMBL" id="CP113797">
    <property type="protein sequence ID" value="WAL62668.1"/>
    <property type="molecule type" value="Genomic_DNA"/>
</dbReference>
<evidence type="ECO:0000256" key="1">
    <source>
        <dbReference type="ARBA" id="ARBA00023224"/>
    </source>
</evidence>
<dbReference type="Gene3D" id="3.30.450.40">
    <property type="match status" value="1"/>
</dbReference>
<dbReference type="Pfam" id="PF00015">
    <property type="entry name" value="MCPsignal"/>
    <property type="match status" value="1"/>
</dbReference>
<evidence type="ECO:0000259" key="4">
    <source>
        <dbReference type="PROSITE" id="PS50111"/>
    </source>
</evidence>
<feature type="domain" description="Methyl-accepting transducer" evidence="4">
    <location>
        <begin position="305"/>
        <end position="549"/>
    </location>
</feature>
<name>A0A9E8ZGE4_9CYAN</name>
<evidence type="ECO:0000313" key="5">
    <source>
        <dbReference type="EMBL" id="WAL62668.1"/>
    </source>
</evidence>
<evidence type="ECO:0000256" key="3">
    <source>
        <dbReference type="PROSITE-ProRule" id="PRU00284"/>
    </source>
</evidence>
<keyword evidence="1 3" id="KW-0807">Transducer</keyword>
<dbReference type="InterPro" id="IPR004089">
    <property type="entry name" value="MCPsignal_dom"/>
</dbReference>
<dbReference type="PANTHER" id="PTHR32089">
    <property type="entry name" value="METHYL-ACCEPTING CHEMOTAXIS PROTEIN MCPB"/>
    <property type="match status" value="1"/>
</dbReference>
<dbReference type="GO" id="GO:0007165">
    <property type="term" value="P:signal transduction"/>
    <property type="evidence" value="ECO:0007669"/>
    <property type="project" value="UniProtKB-KW"/>
</dbReference>
<dbReference type="PROSITE" id="PS50111">
    <property type="entry name" value="CHEMOTAXIS_TRANSDUC_2"/>
    <property type="match status" value="1"/>
</dbReference>
<dbReference type="PRINTS" id="PR00260">
    <property type="entry name" value="CHEMTRNSDUCR"/>
</dbReference>
<accession>A0A9E8ZGE4</accession>
<evidence type="ECO:0000313" key="6">
    <source>
        <dbReference type="Proteomes" id="UP001163152"/>
    </source>
</evidence>
<dbReference type="KEGG" id="tsin:OXH18_11950"/>
<keyword evidence="6" id="KW-1185">Reference proteome</keyword>
<comment type="similarity">
    <text evidence="2">Belongs to the methyl-accepting chemotaxis (MCP) protein family.</text>
</comment>
<proteinExistence type="inferred from homology"/>
<gene>
    <name evidence="5" type="ORF">OXH18_11950</name>
</gene>
<dbReference type="Pfam" id="PF01590">
    <property type="entry name" value="GAF"/>
    <property type="match status" value="1"/>
</dbReference>
<dbReference type="AlphaFoldDB" id="A0A9E8ZGE4"/>
<dbReference type="Proteomes" id="UP001163152">
    <property type="component" value="Chromosome"/>
</dbReference>
<organism evidence="5 6">
    <name type="scientific">Thermocoleostomius sinensis A174</name>
    <dbReference type="NCBI Taxonomy" id="2016057"/>
    <lineage>
        <taxon>Bacteria</taxon>
        <taxon>Bacillati</taxon>
        <taxon>Cyanobacteriota</taxon>
        <taxon>Cyanophyceae</taxon>
        <taxon>Oculatellales</taxon>
        <taxon>Oculatellaceae</taxon>
        <taxon>Thermocoleostomius</taxon>
    </lineage>
</organism>
<sequence length="569" mass="63333">MNPYYPSAQPDEDLFSEFDGVAFVSAEIGPSCLQTTNSSSSFQSSDVVGEEVELIQGRHHQTPDHQSWKRARVIDTVRQAELGNSPDAQKFATAMLGLRTELEKAGLLNQPGLQTRLQQIGQLFQTTHDGIEDLIEMGVQQQLQTMRQQGRAVGQALRQAGDVESLYQVAVTWLQHGLRSDRVLLLQWVNHSQLKILADTAQESRSLQGTFVVAEDLEFALCVDPDYQASPVIINHQNFDSSRQRSWCEQLLERLQMTTGLALPIWVNGQAWGGLVAFQVDDRHWQEADTDLLWHMGTELALRLQQLQADAQLTKVAERERTVVRAIANLGQRLDWHTQEIRSLMNSMRTIAVDAQQLTTAIQTTTAIVQQGHTTANKMTNRMLNIRNTISDSNKKIKRLYELSQKFSEAANLIRPFTAQTQLLALNAAIEVTRAGEAERGFAVVADEIQTLARRSAESTTEIETLVQNIQTQIHAVIIATNASIDQIMHGTNVVNEMYHSVNEIANAIAKVNHLVQSITHSLQGIVEISTEPVAECSVSQTASVSTLFQTLLATIEALQTSLNQFTVE</sequence>
<dbReference type="InterPro" id="IPR029016">
    <property type="entry name" value="GAF-like_dom_sf"/>
</dbReference>
<dbReference type="SUPFAM" id="SSF58104">
    <property type="entry name" value="Methyl-accepting chemotaxis protein (MCP) signaling domain"/>
    <property type="match status" value="1"/>
</dbReference>
<dbReference type="GO" id="GO:0004888">
    <property type="term" value="F:transmembrane signaling receptor activity"/>
    <property type="evidence" value="ECO:0007669"/>
    <property type="project" value="InterPro"/>
</dbReference>
<dbReference type="InterPro" id="IPR003018">
    <property type="entry name" value="GAF"/>
</dbReference>